<dbReference type="Pfam" id="PF26381">
    <property type="entry name" value="BREX_PglY_5th"/>
    <property type="match status" value="1"/>
</dbReference>
<feature type="domain" description="ATPase PglY C-terminal" evidence="2">
    <location>
        <begin position="1013"/>
        <end position="1188"/>
    </location>
</feature>
<evidence type="ECO:0000313" key="4">
    <source>
        <dbReference type="Proteomes" id="UP000832041"/>
    </source>
</evidence>
<keyword evidence="4" id="KW-1185">Reference proteome</keyword>
<protein>
    <submittedName>
        <fullName evidence="3">Phage resistance protein</fullName>
    </submittedName>
</protein>
<dbReference type="InterPro" id="IPR058747">
    <property type="entry name" value="PglY_C"/>
</dbReference>
<dbReference type="RefSeq" id="WP_248591734.1">
    <property type="nucleotide sequence ID" value="NZ_BAABEB010000018.1"/>
</dbReference>
<dbReference type="EMBL" id="CP051627">
    <property type="protein sequence ID" value="UPT23209.1"/>
    <property type="molecule type" value="Genomic_DNA"/>
</dbReference>
<gene>
    <name evidence="3" type="ORF">FOF52_21550</name>
</gene>
<proteinExistence type="predicted"/>
<dbReference type="InterPro" id="IPR058748">
    <property type="entry name" value="PglY_5th"/>
</dbReference>
<dbReference type="Proteomes" id="UP000832041">
    <property type="component" value="Chromosome"/>
</dbReference>
<accession>A0ABY4L6D6</accession>
<feature type="domain" description="ATPase PglY 5th" evidence="1">
    <location>
        <begin position="868"/>
        <end position="969"/>
    </location>
</feature>
<organism evidence="3 4">
    <name type="scientific">Thermobifida alba</name>
    <name type="common">Thermomonospora alba</name>
    <dbReference type="NCBI Taxonomy" id="53522"/>
    <lineage>
        <taxon>Bacteria</taxon>
        <taxon>Bacillati</taxon>
        <taxon>Actinomycetota</taxon>
        <taxon>Actinomycetes</taxon>
        <taxon>Streptosporangiales</taxon>
        <taxon>Nocardiopsidaceae</taxon>
        <taxon>Thermobifida</taxon>
    </lineage>
</organism>
<reference evidence="3 4" key="1">
    <citation type="submission" date="2020-04" db="EMBL/GenBank/DDBJ databases">
        <title>Thermobifida alba genome sequencing and assembly.</title>
        <authorList>
            <person name="Luzics S."/>
            <person name="Horvath B."/>
            <person name="Nagy I."/>
            <person name="Toth A."/>
            <person name="Nagy I."/>
            <person name="Kukolya J."/>
        </authorList>
    </citation>
    <scope>NUCLEOTIDE SEQUENCE [LARGE SCALE GENOMIC DNA]</scope>
    <source>
        <strain evidence="3 4">DSM 43795</strain>
    </source>
</reference>
<evidence type="ECO:0000259" key="1">
    <source>
        <dbReference type="Pfam" id="PF26381"/>
    </source>
</evidence>
<dbReference type="Pfam" id="PF26382">
    <property type="entry name" value="BREX_PglY_6th"/>
    <property type="match status" value="1"/>
</dbReference>
<evidence type="ECO:0000313" key="3">
    <source>
        <dbReference type="EMBL" id="UPT23209.1"/>
    </source>
</evidence>
<sequence>MTTSPSTASGKRFIGDLIEIPEAIHDGDLVFKVSEGVDEEKQAQALRDYVVTPQLARNFDEALTTIKGALAQRQSRATYLNGSFGSGKSHFMAVLHAILNHDPVARGLARMPDVLAKHDDWLEGKKFLLVTSHLVDAESIEAAILGGYVRTVRRLHPDAPVPPVYRADGLLADARDLRAKLGDEKFIADLPAPESSAASSAWGSTRWAAAARWTPDKLDEAFAVPAGTTDPDQVRLRNGLVSALLGSHFRRYTDVVHGDREAFVTLDDGLSVISRHAKEELGYDAVVLLLDELILRFTRFLGGDEAQINAEAQKMSKLVESSESYRPAPVISFVPRQRDLRDLVGTNVTGATGGLFDTLKYWDGRFGHIKLEDGNLTEVVRHRLLRPATPEAADEISAAFERMRNTRPEVRDTLLDSPGGEADTWEDFRALYPFSPALLHVMVDLSAALQRQRSALKLMRQLLVNHRTSLPVGQLVPLGAVFDVLVEGEDRPFHDRLSAEYEKIRDFYRNKVRPWLLRRHKLTEEDAAGLDVRHPFRAEDLLVKTMLLASLVPNVPALKEVTVSRMIALNHGIIPARRTGQDVTRTAAFFRELGTQFGEVRVGPGDNPTVTLNLLRVDTESLMRSSYNAANDQAMRRLFKRLLWEELGLDPDATRTEITWRGTLRTVELDFGNVRSEDSLMRQRFVPETPGAVRVVVDYPFDEGAHRPVEDRQRVQELREEFTEPPATLAWLPHFLSDSRQQDARRLLMMEHLLQDGVIEEKAPDWSSEDRREARQQLDNQAHRIREQLRDLLRGVYGATNADDTDLGERVPQHVEALLPNVDIVIEAGSQLRDALHRIAGKLLDHLYPEHPDFSAVTGARREVRRSDLTAVLQAVENAKADRLQRYEPAAKSELPVLRRVAQPLEIATVSEVFILRDTWLTALDDAARTEQPDTTDIRVRDLKKWIRERGEGKGLPDDIVDLLVLVYAVQSDRAWIRAGKRYTGAEIGRLDGDIVLRRQPLPSEEDFDAANRRARQLFGLEPQPVRNARAVQRLAEQLKERGSTWLAATETLLTQLQRRAVLLGVDEEAPRLRTAQATYELLGRLRALADDTELVTALARADLPGDAAVYKVSMETAGNVAAALDSARWETFDTLLDLVDGGGEHASEAAALLQTLRTAARHNEQEKKLATELDRVAGRAFELIRRSVTKKQDPVVHGSGPTGGGGVAPPVVHPDPVIGEVAAEASAVLTPGQDVAAAVTRLRGRLGIPDDADIEITVRVVRR</sequence>
<name>A0ABY4L6D6_THEAE</name>
<evidence type="ECO:0000259" key="2">
    <source>
        <dbReference type="Pfam" id="PF26382"/>
    </source>
</evidence>